<proteinExistence type="predicted"/>
<sequence length="26" mass="2736">MSFIDTKGKFQVALDGNGLILQGAPD</sequence>
<dbReference type="EMBL" id="LAZR01048503">
    <property type="protein sequence ID" value="KKK91774.1"/>
    <property type="molecule type" value="Genomic_DNA"/>
</dbReference>
<protein>
    <submittedName>
        <fullName evidence="1">Uncharacterized protein</fullName>
    </submittedName>
</protein>
<feature type="non-terminal residue" evidence="1">
    <location>
        <position position="26"/>
    </location>
</feature>
<dbReference type="AlphaFoldDB" id="A0A0F9BMC5"/>
<organism evidence="1">
    <name type="scientific">marine sediment metagenome</name>
    <dbReference type="NCBI Taxonomy" id="412755"/>
    <lineage>
        <taxon>unclassified sequences</taxon>
        <taxon>metagenomes</taxon>
        <taxon>ecological metagenomes</taxon>
    </lineage>
</organism>
<accession>A0A0F9BMC5</accession>
<name>A0A0F9BMC5_9ZZZZ</name>
<evidence type="ECO:0000313" key="1">
    <source>
        <dbReference type="EMBL" id="KKK91774.1"/>
    </source>
</evidence>
<gene>
    <name evidence="1" type="ORF">LCGC14_2709580</name>
</gene>
<comment type="caution">
    <text evidence="1">The sequence shown here is derived from an EMBL/GenBank/DDBJ whole genome shotgun (WGS) entry which is preliminary data.</text>
</comment>
<reference evidence="1" key="1">
    <citation type="journal article" date="2015" name="Nature">
        <title>Complex archaea that bridge the gap between prokaryotes and eukaryotes.</title>
        <authorList>
            <person name="Spang A."/>
            <person name="Saw J.H."/>
            <person name="Jorgensen S.L."/>
            <person name="Zaremba-Niedzwiedzka K."/>
            <person name="Martijn J."/>
            <person name="Lind A.E."/>
            <person name="van Eijk R."/>
            <person name="Schleper C."/>
            <person name="Guy L."/>
            <person name="Ettema T.J."/>
        </authorList>
    </citation>
    <scope>NUCLEOTIDE SEQUENCE</scope>
</reference>